<dbReference type="Proteomes" id="UP000887561">
    <property type="component" value="Unplaced"/>
</dbReference>
<protein>
    <submittedName>
        <fullName evidence="3">Uncharacterized protein</fullName>
    </submittedName>
</protein>
<sequence>MRATQQILDINSAIKLGYLRYIYMEELCRNLEVYYDEDNEYRPFFIGACGGVRQTLRNIKKIILAKDKEEDKKKEKIILEEKKKHETKGNLETILEDEHENKKGKAVLVEDEHENKNNEENILEEENEGEHVKNEENTLKEDEDGAEIKQVIFENNIKFASASPLESREYSHHAHPPAYNWDLNKIKSWNKNDGPGYLEQP</sequence>
<reference evidence="3" key="1">
    <citation type="submission" date="2022-11" db="UniProtKB">
        <authorList>
            <consortium name="WormBaseParasite"/>
        </authorList>
    </citation>
    <scope>IDENTIFICATION</scope>
</reference>
<evidence type="ECO:0000313" key="2">
    <source>
        <dbReference type="Proteomes" id="UP000887561"/>
    </source>
</evidence>
<evidence type="ECO:0000256" key="1">
    <source>
        <dbReference type="SAM" id="MobiDB-lite"/>
    </source>
</evidence>
<feature type="region of interest" description="Disordered" evidence="1">
    <location>
        <begin position="112"/>
        <end position="145"/>
    </location>
</feature>
<name>A0A915M154_MELJA</name>
<organism evidence="2 3">
    <name type="scientific">Meloidogyne javanica</name>
    <name type="common">Root-knot nematode worm</name>
    <dbReference type="NCBI Taxonomy" id="6303"/>
    <lineage>
        <taxon>Eukaryota</taxon>
        <taxon>Metazoa</taxon>
        <taxon>Ecdysozoa</taxon>
        <taxon>Nematoda</taxon>
        <taxon>Chromadorea</taxon>
        <taxon>Rhabditida</taxon>
        <taxon>Tylenchina</taxon>
        <taxon>Tylenchomorpha</taxon>
        <taxon>Tylenchoidea</taxon>
        <taxon>Meloidogynidae</taxon>
        <taxon>Meloidogyninae</taxon>
        <taxon>Meloidogyne</taxon>
        <taxon>Meloidogyne incognita group</taxon>
    </lineage>
</organism>
<dbReference type="AlphaFoldDB" id="A0A915M154"/>
<dbReference type="WBParaSite" id="scaffold2572_cov216.g5075">
    <property type="protein sequence ID" value="scaffold2572_cov216.g5075"/>
    <property type="gene ID" value="scaffold2572_cov216.g5075"/>
</dbReference>
<proteinExistence type="predicted"/>
<evidence type="ECO:0000313" key="3">
    <source>
        <dbReference type="WBParaSite" id="scaffold2572_cov216.g5075"/>
    </source>
</evidence>
<accession>A0A915M154</accession>
<keyword evidence="2" id="KW-1185">Reference proteome</keyword>
<feature type="compositionally biased region" description="Basic and acidic residues" evidence="1">
    <location>
        <begin position="129"/>
        <end position="140"/>
    </location>
</feature>